<sequence>MTQVRQLRRTPGTALMSWVPVTDAHGRTRMEMRWHVGEAARVDRAPRTTRSAA</sequence>
<accession>A0ABV5V1U9</accession>
<name>A0ABV5V1U9_9MICO</name>
<protein>
    <submittedName>
        <fullName evidence="1">Uncharacterized protein</fullName>
    </submittedName>
</protein>
<evidence type="ECO:0000313" key="2">
    <source>
        <dbReference type="Proteomes" id="UP001589613"/>
    </source>
</evidence>
<evidence type="ECO:0000313" key="1">
    <source>
        <dbReference type="EMBL" id="MFB9731757.1"/>
    </source>
</evidence>
<proteinExistence type="predicted"/>
<dbReference type="RefSeq" id="WP_158068695.1">
    <property type="nucleotide sequence ID" value="NZ_JBHMAX010000014.1"/>
</dbReference>
<dbReference type="EMBL" id="JBHMAX010000014">
    <property type="protein sequence ID" value="MFB9731757.1"/>
    <property type="molecule type" value="Genomic_DNA"/>
</dbReference>
<organism evidence="1 2">
    <name type="scientific">Ornithinimicrobium kibberense</name>
    <dbReference type="NCBI Taxonomy" id="282060"/>
    <lineage>
        <taxon>Bacteria</taxon>
        <taxon>Bacillati</taxon>
        <taxon>Actinomycetota</taxon>
        <taxon>Actinomycetes</taxon>
        <taxon>Micrococcales</taxon>
        <taxon>Ornithinimicrobiaceae</taxon>
        <taxon>Ornithinimicrobium</taxon>
    </lineage>
</organism>
<gene>
    <name evidence="1" type="ORF">ACFFN0_06865</name>
</gene>
<keyword evidence="2" id="KW-1185">Reference proteome</keyword>
<dbReference type="Proteomes" id="UP001589613">
    <property type="component" value="Unassembled WGS sequence"/>
</dbReference>
<comment type="caution">
    <text evidence="1">The sequence shown here is derived from an EMBL/GenBank/DDBJ whole genome shotgun (WGS) entry which is preliminary data.</text>
</comment>
<reference evidence="1 2" key="1">
    <citation type="submission" date="2024-09" db="EMBL/GenBank/DDBJ databases">
        <authorList>
            <person name="Sun Q."/>
            <person name="Mori K."/>
        </authorList>
    </citation>
    <scope>NUCLEOTIDE SEQUENCE [LARGE SCALE GENOMIC DNA]</scope>
    <source>
        <strain evidence="1 2">JCM 12763</strain>
    </source>
</reference>